<evidence type="ECO:0000313" key="11">
    <source>
        <dbReference type="Proteomes" id="UP000831880"/>
    </source>
</evidence>
<dbReference type="InterPro" id="IPR002933">
    <property type="entry name" value="Peptidase_M20"/>
</dbReference>
<keyword evidence="7 10" id="KW-0224">Dipeptidase</keyword>
<keyword evidence="11" id="KW-1185">Reference proteome</keyword>
<dbReference type="InterPro" id="IPR050072">
    <property type="entry name" value="Peptidase_M20A"/>
</dbReference>
<dbReference type="Pfam" id="PF07687">
    <property type="entry name" value="M20_dimer"/>
    <property type="match status" value="1"/>
</dbReference>
<dbReference type="SUPFAM" id="SSF53187">
    <property type="entry name" value="Zn-dependent exopeptidases"/>
    <property type="match status" value="1"/>
</dbReference>
<dbReference type="RefSeq" id="WP_244753829.1">
    <property type="nucleotide sequence ID" value="NZ_CP095074.1"/>
</dbReference>
<evidence type="ECO:0000256" key="6">
    <source>
        <dbReference type="ARBA" id="ARBA00022833"/>
    </source>
</evidence>
<dbReference type="Pfam" id="PF01546">
    <property type="entry name" value="Peptidase_M20"/>
    <property type="match status" value="1"/>
</dbReference>
<dbReference type="Gene3D" id="3.40.630.10">
    <property type="entry name" value="Zn peptidases"/>
    <property type="match status" value="1"/>
</dbReference>
<dbReference type="InterPro" id="IPR001261">
    <property type="entry name" value="ArgE/DapE_CS"/>
</dbReference>
<evidence type="ECO:0000313" key="10">
    <source>
        <dbReference type="EMBL" id="UOQ94182.1"/>
    </source>
</evidence>
<feature type="domain" description="Peptidase M20 dimerisation" evidence="9">
    <location>
        <begin position="252"/>
        <end position="362"/>
    </location>
</feature>
<reference evidence="10 11" key="1">
    <citation type="submission" date="2022-04" db="EMBL/GenBank/DDBJ databases">
        <title>Halobacillus sp. isolated from saltern.</title>
        <authorList>
            <person name="Won M."/>
            <person name="Lee C.-M."/>
            <person name="Woen H.-Y."/>
            <person name="Kwon S.-W."/>
        </authorList>
    </citation>
    <scope>NUCLEOTIDE SEQUENCE [LARGE SCALE GENOMIC DNA]</scope>
    <source>
        <strain evidence="10 11">SSTM10-2</strain>
    </source>
</reference>
<dbReference type="InterPro" id="IPR010964">
    <property type="entry name" value="M20A_pepV-rel"/>
</dbReference>
<dbReference type="SUPFAM" id="SSF55031">
    <property type="entry name" value="Bacterial exopeptidase dimerisation domain"/>
    <property type="match status" value="1"/>
</dbReference>
<evidence type="ECO:0000256" key="4">
    <source>
        <dbReference type="ARBA" id="ARBA00022723"/>
    </source>
</evidence>
<dbReference type="InterPro" id="IPR011650">
    <property type="entry name" value="Peptidase_M20_dimer"/>
</dbReference>
<comment type="similarity">
    <text evidence="2">Belongs to the peptidase M20A family.</text>
</comment>
<dbReference type="InterPro" id="IPR036264">
    <property type="entry name" value="Bact_exopeptidase_dim_dom"/>
</dbReference>
<dbReference type="PANTHER" id="PTHR43808:SF31">
    <property type="entry name" value="N-ACETYL-L-CITRULLINE DEACETYLASE"/>
    <property type="match status" value="1"/>
</dbReference>
<keyword evidence="6" id="KW-0862">Zinc</keyword>
<dbReference type="NCBIfam" id="TIGR01887">
    <property type="entry name" value="dipeptidaselike"/>
    <property type="match status" value="1"/>
</dbReference>
<evidence type="ECO:0000259" key="9">
    <source>
        <dbReference type="Pfam" id="PF07687"/>
    </source>
</evidence>
<protein>
    <submittedName>
        <fullName evidence="10">Dipeptidase PepV</fullName>
        <ecNumber evidence="10">3.4.13.-</ecNumber>
    </submittedName>
</protein>
<evidence type="ECO:0000256" key="8">
    <source>
        <dbReference type="ARBA" id="ARBA00023049"/>
    </source>
</evidence>
<comment type="cofactor">
    <cofactor evidence="1">
        <name>Zn(2+)</name>
        <dbReference type="ChEBI" id="CHEBI:29105"/>
    </cofactor>
</comment>
<keyword evidence="4" id="KW-0479">Metal-binding</keyword>
<evidence type="ECO:0000256" key="7">
    <source>
        <dbReference type="ARBA" id="ARBA00022997"/>
    </source>
</evidence>
<keyword evidence="3" id="KW-0645">Protease</keyword>
<dbReference type="Gene3D" id="3.30.70.360">
    <property type="match status" value="2"/>
</dbReference>
<keyword evidence="5 10" id="KW-0378">Hydrolase</keyword>
<evidence type="ECO:0000256" key="1">
    <source>
        <dbReference type="ARBA" id="ARBA00001947"/>
    </source>
</evidence>
<accession>A0ABY4H155</accession>
<dbReference type="GO" id="GO:0016805">
    <property type="term" value="F:dipeptidase activity"/>
    <property type="evidence" value="ECO:0007669"/>
    <property type="project" value="UniProtKB-KW"/>
</dbReference>
<dbReference type="Proteomes" id="UP000831880">
    <property type="component" value="Chromosome"/>
</dbReference>
<dbReference type="EMBL" id="CP095074">
    <property type="protein sequence ID" value="UOQ94182.1"/>
    <property type="molecule type" value="Genomic_DNA"/>
</dbReference>
<dbReference type="CDD" id="cd03888">
    <property type="entry name" value="M20_PepV"/>
    <property type="match status" value="1"/>
</dbReference>
<organism evidence="10 11">
    <name type="scientific">Halobacillus shinanisalinarum</name>
    <dbReference type="NCBI Taxonomy" id="2932258"/>
    <lineage>
        <taxon>Bacteria</taxon>
        <taxon>Bacillati</taxon>
        <taxon>Bacillota</taxon>
        <taxon>Bacilli</taxon>
        <taxon>Bacillales</taxon>
        <taxon>Bacillaceae</taxon>
        <taxon>Halobacillus</taxon>
    </lineage>
</organism>
<dbReference type="NCBIfam" id="NF005591">
    <property type="entry name" value="PRK07318.1"/>
    <property type="match status" value="1"/>
</dbReference>
<sequence length="459" mass="51189">MNFTSLSKQYESEYIEKVSQLLRIPSVYEKSTDFPYGEAIDQSLQTMLKIAEKDSFVIKNVDGHAGHIEFGKGEQIIGILGHLDVVPPGEGWETDPFIPVIKHGNIYARGAQDDKGPIMAAYIAMKLLKDQGFKPNKRVRLIVGTDEERDWQGIEHYFKQEDMPEFGFSPDASFPVINAEKGLVDTYLTFPVSNESHGACELLTIESGDRLNMVPSQAVAKIKTADDIEEAFQFFLQTKDVEGNVDRQNDEITITVEGTPAHGSKPEQGKNAAIFLLAFLQELPLPKAHKQIVTKLHHRFHDFTGEAIGVNYVDEASGSLTLNIGSLTWNKGENCLVGVNTRYPVTVDGETVIDKLKQFAEQEGGAFELYDHLQALYVEEDNPYVQTLLSIYNEVTNDNEMTQAIGGATYARTLESGVAYGALFKDSPDTAHQKNEHVRIKDMIKAISIYADSIYRLTK</sequence>
<evidence type="ECO:0000256" key="5">
    <source>
        <dbReference type="ARBA" id="ARBA00022801"/>
    </source>
</evidence>
<keyword evidence="8" id="KW-0482">Metalloprotease</keyword>
<dbReference type="EC" id="3.4.13.-" evidence="10"/>
<evidence type="ECO:0000256" key="3">
    <source>
        <dbReference type="ARBA" id="ARBA00022670"/>
    </source>
</evidence>
<gene>
    <name evidence="10" type="primary">pepV</name>
    <name evidence="10" type="ORF">MUO14_04235</name>
</gene>
<dbReference type="PANTHER" id="PTHR43808">
    <property type="entry name" value="ACETYLORNITHINE DEACETYLASE"/>
    <property type="match status" value="1"/>
</dbReference>
<name>A0ABY4H155_9BACI</name>
<proteinExistence type="inferred from homology"/>
<dbReference type="PROSITE" id="PS00758">
    <property type="entry name" value="ARGE_DAPE_CPG2_1"/>
    <property type="match status" value="1"/>
</dbReference>
<evidence type="ECO:0000256" key="2">
    <source>
        <dbReference type="ARBA" id="ARBA00006247"/>
    </source>
</evidence>